<sequence>MRANRGKEDLRGQSHAVVGLILGTLVLAVGGPSWAIDVKLSPEEARKALEAGRAPMEKAASPEDVKKILQQASLVTRVGADPEKDPCGASAILRTKRYRLEAFGRQEAAESKKQKKDVRMPDEFIQKVVDMPNMEVEVQLCGDDEYFAEKADIVFQQKGKNIRPVDLSPADRGRKNDGSGPAYRSRFTARFGYESFDPNAKTTVIVTLQDGQTMQFDADFSQVK</sequence>
<gene>
    <name evidence="2" type="ORF">NSPZN2_30712</name>
</gene>
<proteinExistence type="predicted"/>
<protein>
    <submittedName>
        <fullName evidence="2">Uncharacterized protein</fullName>
    </submittedName>
</protein>
<evidence type="ECO:0000313" key="3">
    <source>
        <dbReference type="Proteomes" id="UP000675880"/>
    </source>
</evidence>
<evidence type="ECO:0000256" key="1">
    <source>
        <dbReference type="SAM" id="MobiDB-lite"/>
    </source>
</evidence>
<keyword evidence="3" id="KW-1185">Reference proteome</keyword>
<organism evidence="2 3">
    <name type="scientific">Nitrospira defluvii</name>
    <dbReference type="NCBI Taxonomy" id="330214"/>
    <lineage>
        <taxon>Bacteria</taxon>
        <taxon>Pseudomonadati</taxon>
        <taxon>Nitrospirota</taxon>
        <taxon>Nitrospiria</taxon>
        <taxon>Nitrospirales</taxon>
        <taxon>Nitrospiraceae</taxon>
        <taxon>Nitrospira</taxon>
    </lineage>
</organism>
<feature type="region of interest" description="Disordered" evidence="1">
    <location>
        <begin position="164"/>
        <end position="183"/>
    </location>
</feature>
<evidence type="ECO:0000313" key="2">
    <source>
        <dbReference type="EMBL" id="CAE6762504.1"/>
    </source>
</evidence>
<comment type="caution">
    <text evidence="2">The sequence shown here is derived from an EMBL/GenBank/DDBJ whole genome shotgun (WGS) entry which is preliminary data.</text>
</comment>
<name>A0ABN7LPK9_9BACT</name>
<dbReference type="Proteomes" id="UP000675880">
    <property type="component" value="Unassembled WGS sequence"/>
</dbReference>
<reference evidence="2 3" key="1">
    <citation type="submission" date="2021-02" db="EMBL/GenBank/DDBJ databases">
        <authorList>
            <person name="Han P."/>
        </authorList>
    </citation>
    <scope>NUCLEOTIDE SEQUENCE [LARGE SCALE GENOMIC DNA]</scope>
    <source>
        <strain evidence="2">Candidatus Nitrospira sp. ZN2</strain>
    </source>
</reference>
<dbReference type="EMBL" id="CAJNBJ010000016">
    <property type="protein sequence ID" value="CAE6762504.1"/>
    <property type="molecule type" value="Genomic_DNA"/>
</dbReference>
<accession>A0ABN7LPK9</accession>
<dbReference type="RefSeq" id="WP_213042837.1">
    <property type="nucleotide sequence ID" value="NZ_CAJNBJ010000016.1"/>
</dbReference>